<dbReference type="InterPro" id="IPR006059">
    <property type="entry name" value="SBP"/>
</dbReference>
<feature type="signal peptide" evidence="1">
    <location>
        <begin position="1"/>
        <end position="24"/>
    </location>
</feature>
<organism evidence="3 4">
    <name type="scientific">Paenibacillus dendrobii</name>
    <dbReference type="NCBI Taxonomy" id="2691084"/>
    <lineage>
        <taxon>Bacteria</taxon>
        <taxon>Bacillati</taxon>
        <taxon>Bacillota</taxon>
        <taxon>Bacilli</taxon>
        <taxon>Bacillales</taxon>
        <taxon>Paenibacillaceae</taxon>
        <taxon>Paenibacillus</taxon>
    </lineage>
</organism>
<reference evidence="3 4" key="1">
    <citation type="submission" date="2019-12" db="EMBL/GenBank/DDBJ databases">
        <title>Paenibacillus sp. nov., an endophytic bacterium isolated from the stem of Dendrobium.</title>
        <authorList>
            <person name="Zhao R."/>
        </authorList>
    </citation>
    <scope>NUCLEOTIDE SEQUENCE [LARGE SCALE GENOMIC DNA]</scope>
    <source>
        <strain evidence="3 4">HJL G12</strain>
    </source>
</reference>
<dbReference type="Pfam" id="PF12010">
    <property type="entry name" value="DUF3502"/>
    <property type="match status" value="1"/>
</dbReference>
<dbReference type="PANTHER" id="PTHR43649">
    <property type="entry name" value="ARABINOSE-BINDING PROTEIN-RELATED"/>
    <property type="match status" value="1"/>
</dbReference>
<evidence type="ECO:0000313" key="3">
    <source>
        <dbReference type="EMBL" id="MWV42118.1"/>
    </source>
</evidence>
<protein>
    <submittedName>
        <fullName evidence="3">Extracellular solute-binding protein</fullName>
    </submittedName>
</protein>
<dbReference type="EMBL" id="WUBI01000001">
    <property type="protein sequence ID" value="MWV42118.1"/>
    <property type="molecule type" value="Genomic_DNA"/>
</dbReference>
<keyword evidence="4" id="KW-1185">Reference proteome</keyword>
<gene>
    <name evidence="3" type="ORF">GRF59_00610</name>
</gene>
<dbReference type="AlphaFoldDB" id="A0A7X3IEJ6"/>
<dbReference type="SUPFAM" id="SSF53850">
    <property type="entry name" value="Periplasmic binding protein-like II"/>
    <property type="match status" value="1"/>
</dbReference>
<dbReference type="PANTHER" id="PTHR43649:SF17">
    <property type="entry name" value="ABC TRANSPORTER SOLUTE BINDING PROTEIN-SUGAR TRANSPORT"/>
    <property type="match status" value="1"/>
</dbReference>
<dbReference type="Pfam" id="PF13416">
    <property type="entry name" value="SBP_bac_8"/>
    <property type="match status" value="1"/>
</dbReference>
<evidence type="ECO:0000313" key="4">
    <source>
        <dbReference type="Proteomes" id="UP000460318"/>
    </source>
</evidence>
<name>A0A7X3IEJ6_9BACL</name>
<sequence length="518" mass="59365">MSFCRFPRFAAIRLLSLTLAFGLAGCTTGSEIRMGSHTLPAEKSAMSAEPEATLKFYFGGEKKAATDEVWTAVSDYVKTKGLDVKFSVQFIPWPEYSGKLLVMAAAGDRWDLNFDTESSFRQMASRGSYLRLNDLLPIYAPHLYERYRQQHSLLSATIGGDVVGLPWTIKMNQRPYAGWRADLAEKAGIYRSPESVQTVEDVDRLLHDLKKAYPNHKLSRIPSLSLYLVRDEWVDLGFYGLGFYLNDPKYEVRAIEDQPFYADAAFMSRTWYKDGILNPDSKIDYEDGADQWRNGKMLFTLTSHEWAYAADPGFADTSFRQQMSLLYPDKKTVNRSSISNVAAINRNSEHPELVLQFLDLLETDERLFDLVIYGIQGKTYELDGGKVVYPDNLKFSTSNYMDWGGQWVFWKPQFLRPTETYPEDFWKEEARFAELPVNVDSPVEGLLLNDQPISDLLEERDQIYEDFGKSIEFGMEPDVAQALSAYREKQRKNSLDTIISEVQRQVDQFLASQHRDPS</sequence>
<dbReference type="InterPro" id="IPR022627">
    <property type="entry name" value="DUF3502"/>
</dbReference>
<evidence type="ECO:0000259" key="2">
    <source>
        <dbReference type="Pfam" id="PF12010"/>
    </source>
</evidence>
<dbReference type="InterPro" id="IPR050490">
    <property type="entry name" value="Bact_solute-bd_prot1"/>
</dbReference>
<proteinExistence type="predicted"/>
<accession>A0A7X3IEJ6</accession>
<dbReference type="Gene3D" id="3.40.190.10">
    <property type="entry name" value="Periplasmic binding protein-like II"/>
    <property type="match status" value="2"/>
</dbReference>
<comment type="caution">
    <text evidence="3">The sequence shown here is derived from an EMBL/GenBank/DDBJ whole genome shotgun (WGS) entry which is preliminary data.</text>
</comment>
<feature type="chain" id="PRO_5039081422" evidence="1">
    <location>
        <begin position="25"/>
        <end position="518"/>
    </location>
</feature>
<feature type="domain" description="DUF3502" evidence="2">
    <location>
        <begin position="448"/>
        <end position="511"/>
    </location>
</feature>
<keyword evidence="1" id="KW-0732">Signal</keyword>
<dbReference type="PROSITE" id="PS51257">
    <property type="entry name" value="PROKAR_LIPOPROTEIN"/>
    <property type="match status" value="1"/>
</dbReference>
<dbReference type="Proteomes" id="UP000460318">
    <property type="component" value="Unassembled WGS sequence"/>
</dbReference>
<evidence type="ECO:0000256" key="1">
    <source>
        <dbReference type="SAM" id="SignalP"/>
    </source>
</evidence>